<evidence type="ECO:0000313" key="2">
    <source>
        <dbReference type="Proteomes" id="UP000286715"/>
    </source>
</evidence>
<evidence type="ECO:0000313" key="1">
    <source>
        <dbReference type="EMBL" id="GCD78604.1"/>
    </source>
</evidence>
<organism evidence="1 2">
    <name type="scientific">Thermaurantimonas aggregans</name>
    <dbReference type="NCBI Taxonomy" id="2173829"/>
    <lineage>
        <taxon>Bacteria</taxon>
        <taxon>Pseudomonadati</taxon>
        <taxon>Bacteroidota</taxon>
        <taxon>Flavobacteriia</taxon>
        <taxon>Flavobacteriales</taxon>
        <taxon>Schleiferiaceae</taxon>
        <taxon>Thermaurantimonas</taxon>
    </lineage>
</organism>
<comment type="caution">
    <text evidence="1">The sequence shown here is derived from an EMBL/GenBank/DDBJ whole genome shotgun (WGS) entry which is preliminary data.</text>
</comment>
<keyword evidence="2" id="KW-1185">Reference proteome</keyword>
<gene>
    <name evidence="1" type="ORF">JCM31826_20860</name>
</gene>
<dbReference type="SUPFAM" id="SSF53300">
    <property type="entry name" value="vWA-like"/>
    <property type="match status" value="1"/>
</dbReference>
<dbReference type="InterPro" id="IPR036465">
    <property type="entry name" value="vWFA_dom_sf"/>
</dbReference>
<protein>
    <submittedName>
        <fullName evidence="1">Uncharacterized protein</fullName>
    </submittedName>
</protein>
<proteinExistence type="predicted"/>
<accession>A0A401XNK7</accession>
<sequence>MVAVDDRIREINSSTYNPNSMTPPYDAIGFSVNELRNALKDIDDFEVLNTILTDGLQNHSKEYTGDTIKKLVEEPKAQGWTFTYIGTDHDVYSQACTIAVTNVLVFNNTEMGTKEMFEREKKSREKYYSKILDMKKEKLKIDFNNKFYEDDDTKEKND</sequence>
<dbReference type="RefSeq" id="WP_124398658.1">
    <property type="nucleotide sequence ID" value="NZ_BHZE01000028.1"/>
</dbReference>
<reference evidence="1 2" key="1">
    <citation type="submission" date="2018-11" db="EMBL/GenBank/DDBJ databases">
        <title>Schleiferia aggregans sp. nov., a moderately thermophilic heterotrophic bacterium isolated from microbial mats at a terrestrial hot spring.</title>
        <authorList>
            <person name="Iino T."/>
            <person name="Ohkuma M."/>
            <person name="Haruta S."/>
        </authorList>
    </citation>
    <scope>NUCLEOTIDE SEQUENCE [LARGE SCALE GENOMIC DNA]</scope>
    <source>
        <strain evidence="1 2">LA</strain>
    </source>
</reference>
<name>A0A401XNK7_9FLAO</name>
<dbReference type="EMBL" id="BHZE01000028">
    <property type="protein sequence ID" value="GCD78604.1"/>
    <property type="molecule type" value="Genomic_DNA"/>
</dbReference>
<dbReference type="AlphaFoldDB" id="A0A401XNK7"/>
<dbReference type="Proteomes" id="UP000286715">
    <property type="component" value="Unassembled WGS sequence"/>
</dbReference>
<dbReference type="OrthoDB" id="9790144at2"/>